<dbReference type="InterPro" id="IPR059106">
    <property type="entry name" value="WHD_MalT"/>
</dbReference>
<dbReference type="PRINTS" id="PR00038">
    <property type="entry name" value="HTHLUXR"/>
</dbReference>
<reference evidence="3 4" key="1">
    <citation type="journal article" date="2015" name="Int. J. Syst. Evol. Microbiol.">
        <title>Carboxylicivirga linearis sp. nov., isolated from a sea cucumber culture pond.</title>
        <authorList>
            <person name="Wang F.Q."/>
            <person name="Zhou Y.X."/>
            <person name="Lin X.Z."/>
            <person name="Chen G.J."/>
            <person name="Du Z.J."/>
        </authorList>
    </citation>
    <scope>NUCLEOTIDE SEQUENCE [LARGE SCALE GENOMIC DNA]</scope>
    <source>
        <strain evidence="3 4">FB218</strain>
    </source>
</reference>
<dbReference type="Gene3D" id="3.40.50.300">
    <property type="entry name" value="P-loop containing nucleotide triphosphate hydrolases"/>
    <property type="match status" value="1"/>
</dbReference>
<dbReference type="EMBL" id="JAGUCO010000040">
    <property type="protein sequence ID" value="MBS2101113.1"/>
    <property type="molecule type" value="Genomic_DNA"/>
</dbReference>
<name>A0ABS5K1V3_9BACT</name>
<dbReference type="PANTHER" id="PTHR43214:SF43">
    <property type="entry name" value="TWO-COMPONENT RESPONSE REGULATOR"/>
    <property type="match status" value="1"/>
</dbReference>
<dbReference type="SUPFAM" id="SSF52540">
    <property type="entry name" value="P-loop containing nucleoside triphosphate hydrolases"/>
    <property type="match status" value="1"/>
</dbReference>
<dbReference type="InterPro" id="IPR016032">
    <property type="entry name" value="Sig_transdc_resp-reg_C-effctor"/>
</dbReference>
<dbReference type="SUPFAM" id="SSF46894">
    <property type="entry name" value="C-terminal effector domain of the bipartite response regulators"/>
    <property type="match status" value="1"/>
</dbReference>
<protein>
    <recommendedName>
        <fullName evidence="2">HTH luxR-type domain-containing protein</fullName>
    </recommendedName>
</protein>
<evidence type="ECO:0000256" key="1">
    <source>
        <dbReference type="ARBA" id="ARBA00023125"/>
    </source>
</evidence>
<dbReference type="Gene3D" id="1.10.10.10">
    <property type="entry name" value="Winged helix-like DNA-binding domain superfamily/Winged helix DNA-binding domain"/>
    <property type="match status" value="1"/>
</dbReference>
<organism evidence="3 4">
    <name type="scientific">Carboxylicivirga linearis</name>
    <dbReference type="NCBI Taxonomy" id="1628157"/>
    <lineage>
        <taxon>Bacteria</taxon>
        <taxon>Pseudomonadati</taxon>
        <taxon>Bacteroidota</taxon>
        <taxon>Bacteroidia</taxon>
        <taxon>Marinilabiliales</taxon>
        <taxon>Marinilabiliaceae</taxon>
        <taxon>Carboxylicivirga</taxon>
    </lineage>
</organism>
<dbReference type="RefSeq" id="WP_212220271.1">
    <property type="nucleotide sequence ID" value="NZ_JAGUCO010000040.1"/>
</dbReference>
<dbReference type="InterPro" id="IPR027417">
    <property type="entry name" value="P-loop_NTPase"/>
</dbReference>
<dbReference type="InterPro" id="IPR011990">
    <property type="entry name" value="TPR-like_helical_dom_sf"/>
</dbReference>
<keyword evidence="1" id="KW-0238">DNA-binding</keyword>
<dbReference type="SUPFAM" id="SSF48452">
    <property type="entry name" value="TPR-like"/>
    <property type="match status" value="1"/>
</dbReference>
<gene>
    <name evidence="3" type="ORF">KEM10_22700</name>
</gene>
<sequence length="870" mass="101043">MTTSLPILKTKLNRPKCFQKYYRRERLELLLDKSLSKIATLVVAGAGYGKSTLVSQWLNNKKAVWVSCDAEMNQPQVLISYIIEGAKLVSIDAFKHTSSLLQSHNDISYDVLTKAFFTEANEIEAQTIVVLDDFHLLKDDGIKDMLNTFLNYPPKNIHIIAITRHDPSVSLEKHRLNNTLSEIRMQDMNLSRNELIEYAKECFNRSLAKQEADLLLEKTEGWILGCTQLINNKSLNLTSSTFKTEQFNSYFKQEVITRQEEDSHLILFVCSLFNRFNIELIRECLSCFEKEVSKHKIVSTLTNRSNFTISLDRNDEWFRFHHQFQEALADYFNHTLYIKNRIKCLDKGGKWFIRKELYEEGIIKLLEGGFTEEAIKEFQCFRYALLNTDQYSRLDNILALFPEMEQNSNIELILAKAVILENQGKYAALASHIKNLHLQINVQELTPHQKGEVKVWEAMLLFYAGSFNESLQVIDQAIHLMESYASSIITFAYAYKALSLNALGKGTQAIKMLKIRLDSLHINNHQSIARTLIAKAILYSMQSDLQNRQHVVPHVIDISEKHNFYETLGMGIYFFAEQNYRTGLYMQCEKYYEKGLEIKHLMRPSWFVYLLGIHVHCNLIIHPEKVKENIRQLDIFINELNSENMAQFKNALLIEIALRNKEFNKALELNKITDYNVYPPVFYYFLPQVVQLKLLLYTDNTTEFKDFYKTAEPFWDYAKEQGHKNLLIKLNILTAESKYKQNRIKEAKDYMQSAISIAESTGDVMVFCEFSDCTINILNLLSKETKPTSFIHYILKTIPIDMKISEIVLKERDLKLLELVSNGYSNAQIAEEMFLSPDSIKKYLYNLYQELGVKNRTGAVLKAKEIGYLV</sequence>
<feature type="domain" description="HTH luxR-type" evidence="2">
    <location>
        <begin position="802"/>
        <end position="867"/>
    </location>
</feature>
<dbReference type="SMART" id="SM00421">
    <property type="entry name" value="HTH_LUXR"/>
    <property type="match status" value="1"/>
</dbReference>
<dbReference type="PANTHER" id="PTHR43214">
    <property type="entry name" value="TWO-COMPONENT RESPONSE REGULATOR"/>
    <property type="match status" value="1"/>
</dbReference>
<dbReference type="InterPro" id="IPR039420">
    <property type="entry name" value="WalR-like"/>
</dbReference>
<proteinExistence type="predicted"/>
<dbReference type="Proteomes" id="UP000708576">
    <property type="component" value="Unassembled WGS sequence"/>
</dbReference>
<dbReference type="InterPro" id="IPR000792">
    <property type="entry name" value="Tscrpt_reg_LuxR_C"/>
</dbReference>
<comment type="caution">
    <text evidence="3">The sequence shown here is derived from an EMBL/GenBank/DDBJ whole genome shotgun (WGS) entry which is preliminary data.</text>
</comment>
<accession>A0ABS5K1V3</accession>
<dbReference type="PROSITE" id="PS50043">
    <property type="entry name" value="HTH_LUXR_2"/>
    <property type="match status" value="1"/>
</dbReference>
<dbReference type="CDD" id="cd06170">
    <property type="entry name" value="LuxR_C_like"/>
    <property type="match status" value="1"/>
</dbReference>
<dbReference type="Pfam" id="PF00196">
    <property type="entry name" value="GerE"/>
    <property type="match status" value="1"/>
</dbReference>
<evidence type="ECO:0000313" key="4">
    <source>
        <dbReference type="Proteomes" id="UP000708576"/>
    </source>
</evidence>
<evidence type="ECO:0000259" key="2">
    <source>
        <dbReference type="PROSITE" id="PS50043"/>
    </source>
</evidence>
<keyword evidence="4" id="KW-1185">Reference proteome</keyword>
<dbReference type="Pfam" id="PF25873">
    <property type="entry name" value="WHD_MalT"/>
    <property type="match status" value="1"/>
</dbReference>
<dbReference type="Gene3D" id="1.25.40.10">
    <property type="entry name" value="Tetratricopeptide repeat domain"/>
    <property type="match status" value="1"/>
</dbReference>
<evidence type="ECO:0000313" key="3">
    <source>
        <dbReference type="EMBL" id="MBS2101113.1"/>
    </source>
</evidence>
<dbReference type="InterPro" id="IPR036388">
    <property type="entry name" value="WH-like_DNA-bd_sf"/>
</dbReference>